<evidence type="ECO:0000256" key="5">
    <source>
        <dbReference type="ARBA" id="ARBA00023136"/>
    </source>
</evidence>
<feature type="compositionally biased region" description="Basic and acidic residues" evidence="6">
    <location>
        <begin position="14"/>
        <end position="23"/>
    </location>
</feature>
<dbReference type="AlphaFoldDB" id="A0A7J7GNR7"/>
<evidence type="ECO:0000256" key="7">
    <source>
        <dbReference type="SAM" id="Phobius"/>
    </source>
</evidence>
<gene>
    <name evidence="8" type="ORF">HYC85_019972</name>
</gene>
<name>A0A7J7GNR7_CAMSI</name>
<dbReference type="PANTHER" id="PTHR13180">
    <property type="entry name" value="SMALL MEMBRANE PROTEIN-RELATED"/>
    <property type="match status" value="1"/>
</dbReference>
<reference evidence="9" key="1">
    <citation type="journal article" date="2020" name="Nat. Commun.">
        <title>Genome assembly of wild tea tree DASZ reveals pedigree and selection history of tea varieties.</title>
        <authorList>
            <person name="Zhang W."/>
            <person name="Zhang Y."/>
            <person name="Qiu H."/>
            <person name="Guo Y."/>
            <person name="Wan H."/>
            <person name="Zhang X."/>
            <person name="Scossa F."/>
            <person name="Alseekh S."/>
            <person name="Zhang Q."/>
            <person name="Wang P."/>
            <person name="Xu L."/>
            <person name="Schmidt M.H."/>
            <person name="Jia X."/>
            <person name="Li D."/>
            <person name="Zhu A."/>
            <person name="Guo F."/>
            <person name="Chen W."/>
            <person name="Ni D."/>
            <person name="Usadel B."/>
            <person name="Fernie A.R."/>
            <person name="Wen W."/>
        </authorList>
    </citation>
    <scope>NUCLEOTIDE SEQUENCE [LARGE SCALE GENOMIC DNA]</scope>
    <source>
        <strain evidence="9">cv. G240</strain>
    </source>
</reference>
<evidence type="ECO:0000256" key="6">
    <source>
        <dbReference type="SAM" id="MobiDB-lite"/>
    </source>
</evidence>
<keyword evidence="3 7" id="KW-0812">Transmembrane</keyword>
<comment type="subcellular location">
    <subcellularLocation>
        <location evidence="1">Membrane</location>
        <topology evidence="1">Multi-pass membrane protein</topology>
    </subcellularLocation>
</comment>
<feature type="region of interest" description="Disordered" evidence="6">
    <location>
        <begin position="1"/>
        <end position="23"/>
    </location>
</feature>
<comment type="caution">
    <text evidence="8">The sequence shown here is derived from an EMBL/GenBank/DDBJ whole genome shotgun (WGS) entry which is preliminary data.</text>
</comment>
<proteinExistence type="inferred from homology"/>
<evidence type="ECO:0000256" key="3">
    <source>
        <dbReference type="ARBA" id="ARBA00022692"/>
    </source>
</evidence>
<protein>
    <submittedName>
        <fullName evidence="8">Uncharacterized protein</fullName>
    </submittedName>
</protein>
<keyword evidence="9" id="KW-1185">Reference proteome</keyword>
<dbReference type="EMBL" id="JACBKZ010000009">
    <property type="protein sequence ID" value="KAF5942330.1"/>
    <property type="molecule type" value="Genomic_DNA"/>
</dbReference>
<keyword evidence="5 7" id="KW-0472">Membrane</keyword>
<comment type="similarity">
    <text evidence="2">Belongs to the UPF0220 family.</text>
</comment>
<dbReference type="Proteomes" id="UP000593564">
    <property type="component" value="Unassembled WGS sequence"/>
</dbReference>
<sequence>MEKEEKRQRKRNRRLEAEGKRRRRTNLDRDWTGLKLWLFLAYVISFVSLAAAVGLLIQDALVETGPSAWTGTAEFMATETSQTNVQTSAGMVTAITPTSPHVVTVSVNHDEKPEKFLGTDFERQQ</sequence>
<evidence type="ECO:0000256" key="4">
    <source>
        <dbReference type="ARBA" id="ARBA00022989"/>
    </source>
</evidence>
<evidence type="ECO:0000313" key="9">
    <source>
        <dbReference type="Proteomes" id="UP000593564"/>
    </source>
</evidence>
<keyword evidence="4 7" id="KW-1133">Transmembrane helix</keyword>
<accession>A0A7J7GNR7</accession>
<evidence type="ECO:0000256" key="1">
    <source>
        <dbReference type="ARBA" id="ARBA00004141"/>
    </source>
</evidence>
<dbReference type="InterPro" id="IPR007919">
    <property type="entry name" value="UPF0220"/>
</dbReference>
<feature type="transmembrane region" description="Helical" evidence="7">
    <location>
        <begin position="36"/>
        <end position="57"/>
    </location>
</feature>
<evidence type="ECO:0000256" key="2">
    <source>
        <dbReference type="ARBA" id="ARBA00005335"/>
    </source>
</evidence>
<dbReference type="GO" id="GO:0016020">
    <property type="term" value="C:membrane"/>
    <property type="evidence" value="ECO:0007669"/>
    <property type="project" value="UniProtKB-SubCell"/>
</dbReference>
<reference evidence="8 9" key="2">
    <citation type="submission" date="2020-07" db="EMBL/GenBank/DDBJ databases">
        <title>Genome assembly of wild tea tree DASZ reveals pedigree and selection history of tea varieties.</title>
        <authorList>
            <person name="Zhang W."/>
        </authorList>
    </citation>
    <scope>NUCLEOTIDE SEQUENCE [LARGE SCALE GENOMIC DNA]</scope>
    <source>
        <strain evidence="9">cv. G240</strain>
        <tissue evidence="8">Leaf</tissue>
    </source>
</reference>
<organism evidence="8 9">
    <name type="scientific">Camellia sinensis</name>
    <name type="common">Tea plant</name>
    <name type="synonym">Thea sinensis</name>
    <dbReference type="NCBI Taxonomy" id="4442"/>
    <lineage>
        <taxon>Eukaryota</taxon>
        <taxon>Viridiplantae</taxon>
        <taxon>Streptophyta</taxon>
        <taxon>Embryophyta</taxon>
        <taxon>Tracheophyta</taxon>
        <taxon>Spermatophyta</taxon>
        <taxon>Magnoliopsida</taxon>
        <taxon>eudicotyledons</taxon>
        <taxon>Gunneridae</taxon>
        <taxon>Pentapetalae</taxon>
        <taxon>asterids</taxon>
        <taxon>Ericales</taxon>
        <taxon>Theaceae</taxon>
        <taxon>Camellia</taxon>
    </lineage>
</organism>
<evidence type="ECO:0000313" key="8">
    <source>
        <dbReference type="EMBL" id="KAF5942330.1"/>
    </source>
</evidence>